<evidence type="ECO:0000313" key="3">
    <source>
        <dbReference type="Proteomes" id="UP001150259"/>
    </source>
</evidence>
<dbReference type="RefSeq" id="WP_272460594.1">
    <property type="nucleotide sequence ID" value="NZ_JAPFQL010000004.1"/>
</dbReference>
<reference evidence="2 3" key="1">
    <citation type="submission" date="2022-11" db="EMBL/GenBank/DDBJ databases">
        <title>Anaerobic phenanthrene biodegradation by a DNRA strain PheN6.</title>
        <authorList>
            <person name="Zhang Z."/>
        </authorList>
    </citation>
    <scope>NUCLEOTIDE SEQUENCE [LARGE SCALE GENOMIC DNA]</scope>
    <source>
        <strain evidence="2 3">PheN6</strain>
    </source>
</reference>
<keyword evidence="3" id="KW-1185">Reference proteome</keyword>
<dbReference type="EMBL" id="JAPFQL010000004">
    <property type="protein sequence ID" value="MDC5696017.1"/>
    <property type="molecule type" value="Genomic_DNA"/>
</dbReference>
<proteinExistence type="predicted"/>
<accession>A0ABT5GD70</accession>
<feature type="compositionally biased region" description="Basic and acidic residues" evidence="1">
    <location>
        <begin position="39"/>
        <end position="58"/>
    </location>
</feature>
<name>A0ABT5GD70_9MICO</name>
<comment type="caution">
    <text evidence="2">The sequence shown here is derived from an EMBL/GenBank/DDBJ whole genome shotgun (WGS) entry which is preliminary data.</text>
</comment>
<evidence type="ECO:0000256" key="1">
    <source>
        <dbReference type="SAM" id="MobiDB-lite"/>
    </source>
</evidence>
<protein>
    <submittedName>
        <fullName evidence="2">Uncharacterized protein</fullName>
    </submittedName>
</protein>
<gene>
    <name evidence="2" type="ORF">OO014_02020</name>
</gene>
<feature type="region of interest" description="Disordered" evidence="1">
    <location>
        <begin position="1"/>
        <end position="58"/>
    </location>
</feature>
<organism evidence="2 3">
    <name type="scientific">Intrasporangium calvum</name>
    <dbReference type="NCBI Taxonomy" id="53358"/>
    <lineage>
        <taxon>Bacteria</taxon>
        <taxon>Bacillati</taxon>
        <taxon>Actinomycetota</taxon>
        <taxon>Actinomycetes</taxon>
        <taxon>Micrococcales</taxon>
        <taxon>Intrasporangiaceae</taxon>
        <taxon>Intrasporangium</taxon>
    </lineage>
</organism>
<evidence type="ECO:0000313" key="2">
    <source>
        <dbReference type="EMBL" id="MDC5696017.1"/>
    </source>
</evidence>
<sequence>MTEHHDESDIAQRAELLPEEQAAGSDDPEMQAEAILDESAERTERPEETRRESTQTPD</sequence>
<feature type="compositionally biased region" description="Acidic residues" evidence="1">
    <location>
        <begin position="26"/>
        <end position="38"/>
    </location>
</feature>
<dbReference type="Proteomes" id="UP001150259">
    <property type="component" value="Unassembled WGS sequence"/>
</dbReference>
<feature type="compositionally biased region" description="Basic and acidic residues" evidence="1">
    <location>
        <begin position="1"/>
        <end position="12"/>
    </location>
</feature>